<evidence type="ECO:0000313" key="7">
    <source>
        <dbReference type="EMBL" id="BDS08844.1"/>
    </source>
</evidence>
<dbReference type="InterPro" id="IPR000917">
    <property type="entry name" value="Sulfatase_N"/>
</dbReference>
<dbReference type="Gene3D" id="3.40.720.10">
    <property type="entry name" value="Alkaline Phosphatase, subunit A"/>
    <property type="match status" value="1"/>
</dbReference>
<dbReference type="PANTHER" id="PTHR42693:SF33">
    <property type="entry name" value="ARYLSULFATASE"/>
    <property type="match status" value="1"/>
</dbReference>
<evidence type="ECO:0000256" key="4">
    <source>
        <dbReference type="ARBA" id="ARBA00022837"/>
    </source>
</evidence>
<feature type="domain" description="Sulfatase N-terminal" evidence="6">
    <location>
        <begin position="37"/>
        <end position="394"/>
    </location>
</feature>
<keyword evidence="4" id="KW-0106">Calcium</keyword>
<dbReference type="GO" id="GO:0046872">
    <property type="term" value="F:metal ion binding"/>
    <property type="evidence" value="ECO:0007669"/>
    <property type="project" value="UniProtKB-KW"/>
</dbReference>
<dbReference type="SUPFAM" id="SSF53649">
    <property type="entry name" value="Alkaline phosphatase-like"/>
    <property type="match status" value="1"/>
</dbReference>
<dbReference type="InterPro" id="IPR017850">
    <property type="entry name" value="Alkaline_phosphatase_core_sf"/>
</dbReference>
<dbReference type="Gene3D" id="3.30.1120.10">
    <property type="match status" value="1"/>
</dbReference>
<dbReference type="AlphaFoldDB" id="A0AAT9FS67"/>
<dbReference type="GO" id="GO:0004065">
    <property type="term" value="F:arylsulfatase activity"/>
    <property type="evidence" value="ECO:0007669"/>
    <property type="project" value="TreeGrafter"/>
</dbReference>
<keyword evidence="5" id="KW-0732">Signal</keyword>
<dbReference type="PANTHER" id="PTHR42693">
    <property type="entry name" value="ARYLSULFATASE FAMILY MEMBER"/>
    <property type="match status" value="1"/>
</dbReference>
<organism evidence="7">
    <name type="scientific">Oceaniferula spumae</name>
    <dbReference type="NCBI Taxonomy" id="2979115"/>
    <lineage>
        <taxon>Bacteria</taxon>
        <taxon>Pseudomonadati</taxon>
        <taxon>Verrucomicrobiota</taxon>
        <taxon>Verrucomicrobiia</taxon>
        <taxon>Verrucomicrobiales</taxon>
        <taxon>Verrucomicrobiaceae</taxon>
        <taxon>Oceaniferula</taxon>
    </lineage>
</organism>
<feature type="signal peptide" evidence="5">
    <location>
        <begin position="1"/>
        <end position="26"/>
    </location>
</feature>
<dbReference type="Pfam" id="PF00884">
    <property type="entry name" value="Sulfatase"/>
    <property type="match status" value="1"/>
</dbReference>
<dbReference type="KEGG" id="osu:NT6N_38840"/>
<dbReference type="InterPro" id="IPR050738">
    <property type="entry name" value="Sulfatase"/>
</dbReference>
<evidence type="ECO:0000256" key="1">
    <source>
        <dbReference type="ARBA" id="ARBA00008779"/>
    </source>
</evidence>
<comment type="similarity">
    <text evidence="1">Belongs to the sulfatase family.</text>
</comment>
<gene>
    <name evidence="7" type="ORF">NT6N_38840</name>
</gene>
<dbReference type="InterPro" id="IPR024607">
    <property type="entry name" value="Sulfatase_CS"/>
</dbReference>
<keyword evidence="3" id="KW-0378">Hydrolase</keyword>
<dbReference type="PROSITE" id="PS00523">
    <property type="entry name" value="SULFATASE_1"/>
    <property type="match status" value="1"/>
</dbReference>
<protein>
    <submittedName>
        <fullName evidence="7">Arylsulfatase</fullName>
    </submittedName>
</protein>
<accession>A0AAT9FS67</accession>
<sequence>MKAALIPQFPVLLASIISTCSSVLHAETKVSQPAEKPNIVILLADDMGYADMSFLPQSPKDVNTPNIDRLAQTGTYYRHAYGTAAICSPARVGFITGRYQQRWGNYWYSQGGLPKEEPTIPKALKPLGYATFKIGKNHTNGGTGAHPLDHGFDDFLGFFHHTWDYIRLSEEDTTAYNARRKGSAATATIGALIRGRDTRVSYENRYTTDIFAEEAVKFIKRDHKSPFYLQLSFNAVHHPTYIGKPEYLEKFGAPQPKWDRDADSWEFPFWDPKKIGWQKWHQQWGHLKSVDPYGRKRYLACVHGLDLAVGRVLDALEEKGLRKNTLVVFISDNGGTINTYANNTPLAGYKYMNGEGGIRIPMILSMPGTLPEGSMSDDLASTLDIFPTIADLSGLKKSDLFDGESLIDGTPRSAELHWEKNGNDWAVRKGKWKLHRSSGWNHSTYTLDDKNMASPAKENVTYPKGLLLYNVVDDPGCTTNLADKHPEVVAMLLELHNKWRAQMAKPKRSGSLHIR</sequence>
<feature type="chain" id="PRO_5043815203" evidence="5">
    <location>
        <begin position="27"/>
        <end position="515"/>
    </location>
</feature>
<keyword evidence="2" id="KW-0479">Metal-binding</keyword>
<evidence type="ECO:0000256" key="5">
    <source>
        <dbReference type="SAM" id="SignalP"/>
    </source>
</evidence>
<evidence type="ECO:0000259" key="6">
    <source>
        <dbReference type="Pfam" id="PF00884"/>
    </source>
</evidence>
<dbReference type="EMBL" id="AP026866">
    <property type="protein sequence ID" value="BDS08844.1"/>
    <property type="molecule type" value="Genomic_DNA"/>
</dbReference>
<evidence type="ECO:0000256" key="2">
    <source>
        <dbReference type="ARBA" id="ARBA00022723"/>
    </source>
</evidence>
<name>A0AAT9FS67_9BACT</name>
<evidence type="ECO:0000256" key="3">
    <source>
        <dbReference type="ARBA" id="ARBA00022801"/>
    </source>
</evidence>
<reference evidence="7" key="1">
    <citation type="submission" date="2024-07" db="EMBL/GenBank/DDBJ databases">
        <title>Complete genome sequence of Verrucomicrobiaceae bacterium NT6N.</title>
        <authorList>
            <person name="Huang C."/>
            <person name="Takami H."/>
            <person name="Hamasaki K."/>
        </authorList>
    </citation>
    <scope>NUCLEOTIDE SEQUENCE</scope>
    <source>
        <strain evidence="7">NT6N</strain>
    </source>
</reference>
<proteinExistence type="inferred from homology"/>